<evidence type="ECO:0000313" key="2">
    <source>
        <dbReference type="Proteomes" id="UP001060085"/>
    </source>
</evidence>
<dbReference type="Proteomes" id="UP001060085">
    <property type="component" value="Linkage Group LG06"/>
</dbReference>
<dbReference type="EMBL" id="CM044706">
    <property type="protein sequence ID" value="KAI5659982.1"/>
    <property type="molecule type" value="Genomic_DNA"/>
</dbReference>
<organism evidence="1 2">
    <name type="scientific">Catharanthus roseus</name>
    <name type="common">Madagascar periwinkle</name>
    <name type="synonym">Vinca rosea</name>
    <dbReference type="NCBI Taxonomy" id="4058"/>
    <lineage>
        <taxon>Eukaryota</taxon>
        <taxon>Viridiplantae</taxon>
        <taxon>Streptophyta</taxon>
        <taxon>Embryophyta</taxon>
        <taxon>Tracheophyta</taxon>
        <taxon>Spermatophyta</taxon>
        <taxon>Magnoliopsida</taxon>
        <taxon>eudicotyledons</taxon>
        <taxon>Gunneridae</taxon>
        <taxon>Pentapetalae</taxon>
        <taxon>asterids</taxon>
        <taxon>lamiids</taxon>
        <taxon>Gentianales</taxon>
        <taxon>Apocynaceae</taxon>
        <taxon>Rauvolfioideae</taxon>
        <taxon>Vinceae</taxon>
        <taxon>Catharanthinae</taxon>
        <taxon>Catharanthus</taxon>
    </lineage>
</organism>
<gene>
    <name evidence="1" type="ORF">M9H77_28775</name>
</gene>
<sequence length="292" mass="32758">MTFNGRPYGQRKTKNSIPLKKHVFDIQNFFRMLVSCQMILKLSFIPQIPYVRLGSFTLWHSTWRKSRTLHLQLKVTRAVDRCRFGVPSRSTIELPLLQAGLGTAYVKVLVVDDHTEKATLHKDILYMAGQLGLDPPTMLLSSGGPTSELVQALENSEAVAKCFGCSISTSAVLFIVYCSISVNELDSSGPAKKTENDLIDCAGAAVPLCNTYGWGFRHESWHYECIQKYIVPGRLCAAILSIKENNAAKICSTLQQGHNDAENENFLEEQMERTAKFGFYLLDEVLSEHQFN</sequence>
<reference evidence="2" key="1">
    <citation type="journal article" date="2023" name="Nat. Plants">
        <title>Single-cell RNA sequencing provides a high-resolution roadmap for understanding the multicellular compartmentation of specialized metabolism.</title>
        <authorList>
            <person name="Sun S."/>
            <person name="Shen X."/>
            <person name="Li Y."/>
            <person name="Li Y."/>
            <person name="Wang S."/>
            <person name="Li R."/>
            <person name="Zhang H."/>
            <person name="Shen G."/>
            <person name="Guo B."/>
            <person name="Wei J."/>
            <person name="Xu J."/>
            <person name="St-Pierre B."/>
            <person name="Chen S."/>
            <person name="Sun C."/>
        </authorList>
    </citation>
    <scope>NUCLEOTIDE SEQUENCE [LARGE SCALE GENOMIC DNA]</scope>
</reference>
<evidence type="ECO:0000313" key="1">
    <source>
        <dbReference type="EMBL" id="KAI5659982.1"/>
    </source>
</evidence>
<protein>
    <submittedName>
        <fullName evidence="1">Uncharacterized protein</fullName>
    </submittedName>
</protein>
<name>A0ACC0AGB0_CATRO</name>
<proteinExistence type="predicted"/>
<accession>A0ACC0AGB0</accession>
<keyword evidence="2" id="KW-1185">Reference proteome</keyword>
<comment type="caution">
    <text evidence="1">The sequence shown here is derived from an EMBL/GenBank/DDBJ whole genome shotgun (WGS) entry which is preliminary data.</text>
</comment>